<organism evidence="7 8">
    <name type="scientific">Goodea atripinnis</name>
    <dbReference type="NCBI Taxonomy" id="208336"/>
    <lineage>
        <taxon>Eukaryota</taxon>
        <taxon>Metazoa</taxon>
        <taxon>Chordata</taxon>
        <taxon>Craniata</taxon>
        <taxon>Vertebrata</taxon>
        <taxon>Euteleostomi</taxon>
        <taxon>Actinopterygii</taxon>
        <taxon>Neopterygii</taxon>
        <taxon>Teleostei</taxon>
        <taxon>Neoteleostei</taxon>
        <taxon>Acanthomorphata</taxon>
        <taxon>Ovalentaria</taxon>
        <taxon>Atherinomorphae</taxon>
        <taxon>Cyprinodontiformes</taxon>
        <taxon>Goodeidae</taxon>
        <taxon>Goodea</taxon>
    </lineage>
</organism>
<keyword evidence="8" id="KW-1185">Reference proteome</keyword>
<accession>A0ABV0PD10</accession>
<dbReference type="Gene3D" id="2.130.10.10">
    <property type="entry name" value="YVTN repeat-like/Quinoprotein amine dehydrogenase"/>
    <property type="match status" value="2"/>
</dbReference>
<reference evidence="7 8" key="1">
    <citation type="submission" date="2021-06" db="EMBL/GenBank/DDBJ databases">
        <authorList>
            <person name="Palmer J.M."/>
        </authorList>
    </citation>
    <scope>NUCLEOTIDE SEQUENCE [LARGE SCALE GENOMIC DNA]</scope>
    <source>
        <strain evidence="7 8">GA_2019</strain>
        <tissue evidence="7">Muscle</tissue>
    </source>
</reference>
<dbReference type="PANTHER" id="PTHR10856:SF41">
    <property type="entry name" value="CORONIN"/>
    <property type="match status" value="1"/>
</dbReference>
<evidence type="ECO:0000259" key="6">
    <source>
        <dbReference type="SMART" id="SM01166"/>
    </source>
</evidence>
<dbReference type="InterPro" id="IPR036322">
    <property type="entry name" value="WD40_repeat_dom_sf"/>
</dbReference>
<evidence type="ECO:0000256" key="3">
    <source>
        <dbReference type="PROSITE-ProRule" id="PRU00221"/>
    </source>
</evidence>
<evidence type="ECO:0000256" key="2">
    <source>
        <dbReference type="ARBA" id="ARBA00022737"/>
    </source>
</evidence>
<evidence type="ECO:0000256" key="4">
    <source>
        <dbReference type="RuleBase" id="RU280818"/>
    </source>
</evidence>
<dbReference type="Proteomes" id="UP001476798">
    <property type="component" value="Unassembled WGS sequence"/>
</dbReference>
<comment type="similarity">
    <text evidence="4">Belongs to the WD repeat coronin family.</text>
</comment>
<gene>
    <name evidence="7" type="ORF">GOODEAATRI_009715</name>
</gene>
<dbReference type="EMBL" id="JAHRIO010070517">
    <property type="protein sequence ID" value="MEQ2181272.1"/>
    <property type="molecule type" value="Genomic_DNA"/>
</dbReference>
<proteinExistence type="inferred from homology"/>
<protein>
    <recommendedName>
        <fullName evidence="4">Coronin</fullName>
    </recommendedName>
</protein>
<evidence type="ECO:0000313" key="7">
    <source>
        <dbReference type="EMBL" id="MEQ2181272.1"/>
    </source>
</evidence>
<dbReference type="InterPro" id="IPR015505">
    <property type="entry name" value="Coronin"/>
</dbReference>
<evidence type="ECO:0000256" key="5">
    <source>
        <dbReference type="SAM" id="MobiDB-lite"/>
    </source>
</evidence>
<dbReference type="SMART" id="SM01166">
    <property type="entry name" value="DUF1899"/>
    <property type="match status" value="1"/>
</dbReference>
<feature type="domain" description="DUF1899" evidence="6">
    <location>
        <begin position="5"/>
        <end position="71"/>
    </location>
</feature>
<feature type="repeat" description="WD" evidence="3">
    <location>
        <begin position="120"/>
        <end position="161"/>
    </location>
</feature>
<dbReference type="Pfam" id="PF00400">
    <property type="entry name" value="WD40"/>
    <property type="match status" value="2"/>
</dbReference>
<dbReference type="SUPFAM" id="SSF50978">
    <property type="entry name" value="WD40 repeat-like"/>
    <property type="match status" value="1"/>
</dbReference>
<dbReference type="PANTHER" id="PTHR10856">
    <property type="entry name" value="CORONIN"/>
    <property type="match status" value="1"/>
</dbReference>
<comment type="caution">
    <text evidence="7">The sequence shown here is derived from an EMBL/GenBank/DDBJ whole genome shotgun (WGS) entry which is preliminary data.</text>
</comment>
<feature type="region of interest" description="Disordered" evidence="5">
    <location>
        <begin position="190"/>
        <end position="223"/>
    </location>
</feature>
<dbReference type="Pfam" id="PF08953">
    <property type="entry name" value="DUF1899"/>
    <property type="match status" value="1"/>
</dbReference>
<feature type="compositionally biased region" description="Basic and acidic residues" evidence="5">
    <location>
        <begin position="214"/>
        <end position="223"/>
    </location>
</feature>
<sequence>MSFRRGVVRQSKFRHVFAQAWKAEQCLDDVRVSRVTWDGPLCAVNPKFIAVIIEAGGGGAFLVSGRIDQSCPTVCGHAAPVLDVQWCPHDDNIIASASEDCTVKAGLVHVEVVCGSLSLVDAHPDLIYSVSWNKDGSAVCTVCKDKALRIIDPRRGAVLKVGLRFIYTLQPYERKAARFVGHRRPLPRHCRPGAGSAGRRMDRRAGRTASARLSEQRVRGPSI</sequence>
<evidence type="ECO:0000313" key="8">
    <source>
        <dbReference type="Proteomes" id="UP001476798"/>
    </source>
</evidence>
<keyword evidence="1 3" id="KW-0853">WD repeat</keyword>
<dbReference type="SMART" id="SM00320">
    <property type="entry name" value="WD40"/>
    <property type="match status" value="2"/>
</dbReference>
<dbReference type="InterPro" id="IPR015048">
    <property type="entry name" value="DUF1899"/>
</dbReference>
<keyword evidence="2 4" id="KW-0677">Repeat</keyword>
<dbReference type="InterPro" id="IPR015943">
    <property type="entry name" value="WD40/YVTN_repeat-like_dom_sf"/>
</dbReference>
<evidence type="ECO:0000256" key="1">
    <source>
        <dbReference type="ARBA" id="ARBA00022574"/>
    </source>
</evidence>
<dbReference type="PROSITE" id="PS50082">
    <property type="entry name" value="WD_REPEATS_2"/>
    <property type="match status" value="1"/>
</dbReference>
<name>A0ABV0PD10_9TELE</name>
<dbReference type="InterPro" id="IPR001680">
    <property type="entry name" value="WD40_rpt"/>
</dbReference>